<reference evidence="2" key="1">
    <citation type="submission" date="2020-04" db="EMBL/GenBank/DDBJ databases">
        <authorList>
            <person name="Chiriac C."/>
            <person name="Salcher M."/>
            <person name="Ghai R."/>
            <person name="Kavagutti S V."/>
        </authorList>
    </citation>
    <scope>NUCLEOTIDE SEQUENCE</scope>
</reference>
<name>A0A6J5NU78_9CAUD</name>
<dbReference type="EMBL" id="LR796753">
    <property type="protein sequence ID" value="CAB4163270.1"/>
    <property type="molecule type" value="Genomic_DNA"/>
</dbReference>
<accession>A0A6J5NU78</accession>
<dbReference type="InterPro" id="IPR008258">
    <property type="entry name" value="Transglycosylase_SLT_dom_1"/>
</dbReference>
<sequence>MLFPYPALADQSKEIEIYKLYAYTKLLNANQFHCLDLLWTKESHWNPKASNKKSTAFGIPQLLKMKEKDPFKQIDLGVKYIESRYSDPCQALKHWMKVGHY</sequence>
<evidence type="ECO:0000259" key="1">
    <source>
        <dbReference type="Pfam" id="PF01464"/>
    </source>
</evidence>
<evidence type="ECO:0000313" key="2">
    <source>
        <dbReference type="EMBL" id="CAB4163270.1"/>
    </source>
</evidence>
<proteinExistence type="predicted"/>
<dbReference type="Pfam" id="PF01464">
    <property type="entry name" value="SLT"/>
    <property type="match status" value="1"/>
</dbReference>
<organism evidence="2">
    <name type="scientific">uncultured Caudovirales phage</name>
    <dbReference type="NCBI Taxonomy" id="2100421"/>
    <lineage>
        <taxon>Viruses</taxon>
        <taxon>Duplodnaviria</taxon>
        <taxon>Heunggongvirae</taxon>
        <taxon>Uroviricota</taxon>
        <taxon>Caudoviricetes</taxon>
        <taxon>Peduoviridae</taxon>
        <taxon>Maltschvirus</taxon>
        <taxon>Maltschvirus maltsch</taxon>
    </lineage>
</organism>
<feature type="domain" description="Transglycosylase SLT" evidence="1">
    <location>
        <begin position="38"/>
        <end position="93"/>
    </location>
</feature>
<gene>
    <name evidence="2" type="ORF">UFOVP802_14</name>
</gene>
<protein>
    <submittedName>
        <fullName evidence="2">Transglycosylase SLT domain 1</fullName>
    </submittedName>
</protein>